<dbReference type="InterPro" id="IPR052170">
    <property type="entry name" value="M29_Exopeptidase"/>
</dbReference>
<dbReference type="PANTHER" id="PTHR34448:SF1">
    <property type="entry name" value="BLL6088 PROTEIN"/>
    <property type="match status" value="1"/>
</dbReference>
<evidence type="ECO:0000256" key="6">
    <source>
        <dbReference type="ARBA" id="ARBA00022670"/>
    </source>
</evidence>
<evidence type="ECO:0000313" key="11">
    <source>
        <dbReference type="Proteomes" id="UP000033934"/>
    </source>
</evidence>
<keyword evidence="6" id="KW-0645">Protease</keyword>
<name>A0A0G0PIV1_9BACT</name>
<dbReference type="Pfam" id="PF02073">
    <property type="entry name" value="Peptidase_M29"/>
    <property type="match status" value="1"/>
</dbReference>
<evidence type="ECO:0000256" key="4">
    <source>
        <dbReference type="ARBA" id="ARBA00008236"/>
    </source>
</evidence>
<keyword evidence="7" id="KW-0479">Metal-binding</keyword>
<keyword evidence="5 10" id="KW-0031">Aminopeptidase</keyword>
<reference evidence="10 11" key="1">
    <citation type="journal article" date="2015" name="Nature">
        <title>rRNA introns, odd ribosomes, and small enigmatic genomes across a large radiation of phyla.</title>
        <authorList>
            <person name="Brown C.T."/>
            <person name="Hug L.A."/>
            <person name="Thomas B.C."/>
            <person name="Sharon I."/>
            <person name="Castelle C.J."/>
            <person name="Singh A."/>
            <person name="Wilkins M.J."/>
            <person name="Williams K.H."/>
            <person name="Banfield J.F."/>
        </authorList>
    </citation>
    <scope>NUCLEOTIDE SEQUENCE [LARGE SCALE GENOMIC DNA]</scope>
</reference>
<feature type="non-terminal residue" evidence="10">
    <location>
        <position position="1"/>
    </location>
</feature>
<comment type="cofactor">
    <cofactor evidence="1">
        <name>Co(2+)</name>
        <dbReference type="ChEBI" id="CHEBI:48828"/>
    </cofactor>
</comment>
<sequence length="419" mass="47234">GWAPLVEPSLKTIYNINMAKDLFEKTKYPEIPKIKDSLLKPIAQAMVNISTKVKKGEHVLITYDSDSRQLAHELARLSIQKGARVMSHVRDAEMSTVLATYSSERDIMRSTGFIDLKIQQADVVFIIRANRDIETMATVPPEKMAMATRAGRPISGDYRVNFTRWCLILWPTIQEAEFEGLDYAEYVELFLKSCDQPWQKIEEAQKVLVGLLDKAFILTLKANTNDPDPRRRTELAMNIEPMRFANSTIDCNFPGSEVFSSPVKQSVEGQLFAAGKYSYDGHIMEDIYFKVKNGKIQNEKARVGGEYLQNILNRDEGARYFGEVALGTNPGLRQRLFNPLLNEKVGGSFHITPGKAYEMEMYDGKVVNVDNGNRSDIHWDITIPMLPAYGGGEVLLDGKTLQKDGKFLDPRLAVLNKGL</sequence>
<dbReference type="EMBL" id="LBVO01000031">
    <property type="protein sequence ID" value="KKQ89256.1"/>
    <property type="molecule type" value="Genomic_DNA"/>
</dbReference>
<evidence type="ECO:0000256" key="2">
    <source>
        <dbReference type="ARBA" id="ARBA00001946"/>
    </source>
</evidence>
<evidence type="ECO:0000313" key="10">
    <source>
        <dbReference type="EMBL" id="KKQ89256.1"/>
    </source>
</evidence>
<protein>
    <submittedName>
        <fullName evidence="10">Peptidase M29 aminopeptidase II</fullName>
    </submittedName>
</protein>
<comment type="cofactor">
    <cofactor evidence="2">
        <name>Mg(2+)</name>
        <dbReference type="ChEBI" id="CHEBI:18420"/>
    </cofactor>
</comment>
<dbReference type="InterPro" id="IPR035097">
    <property type="entry name" value="M29_N-terminal"/>
</dbReference>
<dbReference type="AlphaFoldDB" id="A0A0G0PIV1"/>
<organism evidence="10 11">
    <name type="scientific">Berkelbacteria bacterium GW2011_GWA2_38_9</name>
    <dbReference type="NCBI Taxonomy" id="1618334"/>
    <lineage>
        <taxon>Bacteria</taxon>
        <taxon>Candidatus Berkelbacteria</taxon>
    </lineage>
</organism>
<comment type="cofactor">
    <cofactor evidence="3">
        <name>Zn(2+)</name>
        <dbReference type="ChEBI" id="CHEBI:29105"/>
    </cofactor>
</comment>
<dbReference type="PANTHER" id="PTHR34448">
    <property type="entry name" value="AMINOPEPTIDASE"/>
    <property type="match status" value="1"/>
</dbReference>
<evidence type="ECO:0000256" key="5">
    <source>
        <dbReference type="ARBA" id="ARBA00022438"/>
    </source>
</evidence>
<dbReference type="Proteomes" id="UP000033934">
    <property type="component" value="Unassembled WGS sequence"/>
</dbReference>
<gene>
    <name evidence="10" type="ORF">UT11_C0031G0009</name>
</gene>
<comment type="similarity">
    <text evidence="4">Belongs to the peptidase M29 family.</text>
</comment>
<dbReference type="GO" id="GO:0004177">
    <property type="term" value="F:aminopeptidase activity"/>
    <property type="evidence" value="ECO:0007669"/>
    <property type="project" value="UniProtKB-KW"/>
</dbReference>
<dbReference type="InterPro" id="IPR000787">
    <property type="entry name" value="Peptidase_M29"/>
</dbReference>
<evidence type="ECO:0000256" key="8">
    <source>
        <dbReference type="ARBA" id="ARBA00022801"/>
    </source>
</evidence>
<evidence type="ECO:0000256" key="1">
    <source>
        <dbReference type="ARBA" id="ARBA00001941"/>
    </source>
</evidence>
<dbReference type="PRINTS" id="PR00919">
    <property type="entry name" value="THERMOPTASE"/>
</dbReference>
<dbReference type="GO" id="GO:0046872">
    <property type="term" value="F:metal ion binding"/>
    <property type="evidence" value="ECO:0007669"/>
    <property type="project" value="UniProtKB-KW"/>
</dbReference>
<evidence type="ECO:0000256" key="3">
    <source>
        <dbReference type="ARBA" id="ARBA00001947"/>
    </source>
</evidence>
<dbReference type="GO" id="GO:0006508">
    <property type="term" value="P:proteolysis"/>
    <property type="evidence" value="ECO:0007669"/>
    <property type="project" value="UniProtKB-KW"/>
</dbReference>
<dbReference type="SUPFAM" id="SSF144052">
    <property type="entry name" value="Thermophilic metalloprotease-like"/>
    <property type="match status" value="1"/>
</dbReference>
<evidence type="ECO:0000256" key="7">
    <source>
        <dbReference type="ARBA" id="ARBA00022723"/>
    </source>
</evidence>
<evidence type="ECO:0000256" key="9">
    <source>
        <dbReference type="ARBA" id="ARBA00023049"/>
    </source>
</evidence>
<keyword evidence="9" id="KW-0482">Metalloprotease</keyword>
<comment type="caution">
    <text evidence="10">The sequence shown here is derived from an EMBL/GenBank/DDBJ whole genome shotgun (WGS) entry which is preliminary data.</text>
</comment>
<proteinExistence type="inferred from homology"/>
<accession>A0A0G0PIV1</accession>
<dbReference type="GO" id="GO:0008237">
    <property type="term" value="F:metallopeptidase activity"/>
    <property type="evidence" value="ECO:0007669"/>
    <property type="project" value="UniProtKB-KW"/>
</dbReference>
<keyword evidence="8" id="KW-0378">Hydrolase</keyword>
<dbReference type="Gene3D" id="3.40.1830.10">
    <property type="entry name" value="Thermophilic metalloprotease (M29)"/>
    <property type="match status" value="1"/>
</dbReference>